<name>A0A5J9UQZ7_9POAL</name>
<dbReference type="OrthoDB" id="580956at2759"/>
<dbReference type="EMBL" id="RWGY01000013">
    <property type="protein sequence ID" value="TVU25935.1"/>
    <property type="molecule type" value="Genomic_DNA"/>
</dbReference>
<reference evidence="2 3" key="1">
    <citation type="journal article" date="2019" name="Sci. Rep.">
        <title>A high-quality genome of Eragrostis curvula grass provides insights into Poaceae evolution and supports new strategies to enhance forage quality.</title>
        <authorList>
            <person name="Carballo J."/>
            <person name="Santos B.A.C.M."/>
            <person name="Zappacosta D."/>
            <person name="Garbus I."/>
            <person name="Selva J.P."/>
            <person name="Gallo C.A."/>
            <person name="Diaz A."/>
            <person name="Albertini E."/>
            <person name="Caccamo M."/>
            <person name="Echenique V."/>
        </authorList>
    </citation>
    <scope>NUCLEOTIDE SEQUENCE [LARGE SCALE GENOMIC DNA]</scope>
    <source>
        <strain evidence="3">cv. Victoria</strain>
        <tissue evidence="2">Leaf</tissue>
    </source>
</reference>
<dbReference type="PANTHER" id="PTHR36483">
    <property type="entry name" value="OS02G0130700 PROTEIN"/>
    <property type="match status" value="1"/>
</dbReference>
<evidence type="ECO:0000313" key="2">
    <source>
        <dbReference type="EMBL" id="TVU25935.1"/>
    </source>
</evidence>
<gene>
    <name evidence="2" type="ORF">EJB05_28456</name>
</gene>
<organism evidence="2 3">
    <name type="scientific">Eragrostis curvula</name>
    <name type="common">weeping love grass</name>
    <dbReference type="NCBI Taxonomy" id="38414"/>
    <lineage>
        <taxon>Eukaryota</taxon>
        <taxon>Viridiplantae</taxon>
        <taxon>Streptophyta</taxon>
        <taxon>Embryophyta</taxon>
        <taxon>Tracheophyta</taxon>
        <taxon>Spermatophyta</taxon>
        <taxon>Magnoliopsida</taxon>
        <taxon>Liliopsida</taxon>
        <taxon>Poales</taxon>
        <taxon>Poaceae</taxon>
        <taxon>PACMAD clade</taxon>
        <taxon>Chloridoideae</taxon>
        <taxon>Eragrostideae</taxon>
        <taxon>Eragrostidinae</taxon>
        <taxon>Eragrostis</taxon>
    </lineage>
</organism>
<dbReference type="Proteomes" id="UP000324897">
    <property type="component" value="Chromosome 2"/>
</dbReference>
<evidence type="ECO:0000256" key="1">
    <source>
        <dbReference type="SAM" id="SignalP"/>
    </source>
</evidence>
<dbReference type="AlphaFoldDB" id="A0A5J9UQZ7"/>
<evidence type="ECO:0000313" key="3">
    <source>
        <dbReference type="Proteomes" id="UP000324897"/>
    </source>
</evidence>
<keyword evidence="1" id="KW-0732">Signal</keyword>
<dbReference type="Gramene" id="TVU25935">
    <property type="protein sequence ID" value="TVU25935"/>
    <property type="gene ID" value="EJB05_28456"/>
</dbReference>
<evidence type="ECO:0008006" key="4">
    <source>
        <dbReference type="Google" id="ProtNLM"/>
    </source>
</evidence>
<feature type="signal peptide" evidence="1">
    <location>
        <begin position="1"/>
        <end position="25"/>
    </location>
</feature>
<sequence>MEGKRAAALCCLLIVLMSGQQQVAAMSQFCECYKTCYPECRNHLPTWMCEPKCMDDCSSNESVVAPTSAGDCDRFCWPLSVCGTTASGPADDEGCVDDCIKNLGAYAPTTSNLN</sequence>
<keyword evidence="3" id="KW-1185">Reference proteome</keyword>
<protein>
    <recommendedName>
        <fullName evidence="4">Bifunctional inhibitor/plant lipid transfer protein/seed storage helical domain-containing protein</fullName>
    </recommendedName>
</protein>
<comment type="caution">
    <text evidence="2">The sequence shown here is derived from an EMBL/GenBank/DDBJ whole genome shotgun (WGS) entry which is preliminary data.</text>
</comment>
<dbReference type="PANTHER" id="PTHR36483:SF1">
    <property type="entry name" value="OS02G0130700 PROTEIN"/>
    <property type="match status" value="1"/>
</dbReference>
<feature type="chain" id="PRO_5023829095" description="Bifunctional inhibitor/plant lipid transfer protein/seed storage helical domain-containing protein" evidence="1">
    <location>
        <begin position="26"/>
        <end position="114"/>
    </location>
</feature>
<proteinExistence type="predicted"/>
<accession>A0A5J9UQZ7</accession>